<keyword evidence="4" id="KW-0378">Hydrolase</keyword>
<evidence type="ECO:0000313" key="9">
    <source>
        <dbReference type="EMBL" id="MBC8629527.1"/>
    </source>
</evidence>
<evidence type="ECO:0000256" key="6">
    <source>
        <dbReference type="ARBA" id="ARBA00023136"/>
    </source>
</evidence>
<reference evidence="9 10" key="1">
    <citation type="submission" date="2020-08" db="EMBL/GenBank/DDBJ databases">
        <title>Genome public.</title>
        <authorList>
            <person name="Liu C."/>
            <person name="Sun Q."/>
        </authorList>
    </citation>
    <scope>NUCLEOTIDE SEQUENCE [LARGE SCALE GENOMIC DNA]</scope>
    <source>
        <strain evidence="9 10">3_YM_SP_D4_24.mj</strain>
    </source>
</reference>
<keyword evidence="10" id="KW-1185">Reference proteome</keyword>
<feature type="domain" description="Peptidase S54 rhomboid" evidence="8">
    <location>
        <begin position="68"/>
        <end position="206"/>
    </location>
</feature>
<keyword evidence="6 7" id="KW-0472">Membrane</keyword>
<comment type="caution">
    <text evidence="9">The sequence shown here is derived from an EMBL/GenBank/DDBJ whole genome shotgun (WGS) entry which is preliminary data.</text>
</comment>
<dbReference type="EMBL" id="JACRTP010000006">
    <property type="protein sequence ID" value="MBC8629527.1"/>
    <property type="molecule type" value="Genomic_DNA"/>
</dbReference>
<organism evidence="9 10">
    <name type="scientific">Blautia stercoris</name>
    <dbReference type="NCBI Taxonomy" id="871664"/>
    <lineage>
        <taxon>Bacteria</taxon>
        <taxon>Bacillati</taxon>
        <taxon>Bacillota</taxon>
        <taxon>Clostridia</taxon>
        <taxon>Lachnospirales</taxon>
        <taxon>Lachnospiraceae</taxon>
        <taxon>Blautia</taxon>
    </lineage>
</organism>
<feature type="transmembrane region" description="Helical" evidence="7">
    <location>
        <begin position="138"/>
        <end position="158"/>
    </location>
</feature>
<protein>
    <submittedName>
        <fullName evidence="9">Rhomboid family intramembrane serine protease</fullName>
    </submittedName>
</protein>
<feature type="transmembrane region" description="Helical" evidence="7">
    <location>
        <begin position="193"/>
        <end position="209"/>
    </location>
</feature>
<dbReference type="Gene3D" id="1.20.1540.10">
    <property type="entry name" value="Rhomboid-like"/>
    <property type="match status" value="1"/>
</dbReference>
<feature type="transmembrane region" description="Helical" evidence="7">
    <location>
        <begin position="109"/>
        <end position="126"/>
    </location>
</feature>
<dbReference type="PANTHER" id="PTHR43731">
    <property type="entry name" value="RHOMBOID PROTEASE"/>
    <property type="match status" value="1"/>
</dbReference>
<dbReference type="GO" id="GO:0006508">
    <property type="term" value="P:proteolysis"/>
    <property type="evidence" value="ECO:0007669"/>
    <property type="project" value="UniProtKB-KW"/>
</dbReference>
<evidence type="ECO:0000313" key="10">
    <source>
        <dbReference type="Proteomes" id="UP000661649"/>
    </source>
</evidence>
<dbReference type="GO" id="GO:0008233">
    <property type="term" value="F:peptidase activity"/>
    <property type="evidence" value="ECO:0007669"/>
    <property type="project" value="UniProtKB-KW"/>
</dbReference>
<sequence>MQKQKIVQKIDPDILQFLKGRKEVPVNTMIILINIVVFFLTELTGSSLDGKHLVQWGAAYTPLIQEGHEYYRFFTCMFLHFGLTHLGNNMLVLFFLGDCLERAVGRVRYLFIYISGGMGASLISYLSEVRIGENVVSAGASGAIFAVVGALIYVVIRNKGRLENFTTKKLLFLAALTLYHGVTSTGVDNAAHFGGFLCGFVLAVLIYIGQKNGRGLKKF</sequence>
<dbReference type="Proteomes" id="UP000661649">
    <property type="component" value="Unassembled WGS sequence"/>
</dbReference>
<keyword evidence="3 7" id="KW-0812">Transmembrane</keyword>
<evidence type="ECO:0000256" key="3">
    <source>
        <dbReference type="ARBA" id="ARBA00022692"/>
    </source>
</evidence>
<dbReference type="InterPro" id="IPR022764">
    <property type="entry name" value="Peptidase_S54_rhomboid_dom"/>
</dbReference>
<evidence type="ECO:0000256" key="4">
    <source>
        <dbReference type="ARBA" id="ARBA00022801"/>
    </source>
</evidence>
<feature type="transmembrane region" description="Helical" evidence="7">
    <location>
        <begin position="24"/>
        <end position="41"/>
    </location>
</feature>
<dbReference type="SUPFAM" id="SSF144091">
    <property type="entry name" value="Rhomboid-like"/>
    <property type="match status" value="1"/>
</dbReference>
<evidence type="ECO:0000256" key="1">
    <source>
        <dbReference type="ARBA" id="ARBA00004141"/>
    </source>
</evidence>
<dbReference type="InterPro" id="IPR050925">
    <property type="entry name" value="Rhomboid_protease_S54"/>
</dbReference>
<dbReference type="InterPro" id="IPR035952">
    <property type="entry name" value="Rhomboid-like_sf"/>
</dbReference>
<evidence type="ECO:0000256" key="5">
    <source>
        <dbReference type="ARBA" id="ARBA00022989"/>
    </source>
</evidence>
<dbReference type="Pfam" id="PF01694">
    <property type="entry name" value="Rhomboid"/>
    <property type="match status" value="1"/>
</dbReference>
<keyword evidence="5 7" id="KW-1133">Transmembrane helix</keyword>
<dbReference type="PANTHER" id="PTHR43731:SF14">
    <property type="entry name" value="PRESENILIN-ASSOCIATED RHOMBOID-LIKE PROTEIN, MITOCHONDRIAL"/>
    <property type="match status" value="1"/>
</dbReference>
<evidence type="ECO:0000256" key="2">
    <source>
        <dbReference type="ARBA" id="ARBA00009045"/>
    </source>
</evidence>
<dbReference type="RefSeq" id="WP_187559114.1">
    <property type="nucleotide sequence ID" value="NZ_JACRTP010000006.1"/>
</dbReference>
<keyword evidence="9" id="KW-0645">Protease</keyword>
<feature type="transmembrane region" description="Helical" evidence="7">
    <location>
        <begin position="70"/>
        <end position="97"/>
    </location>
</feature>
<accession>A0ABR7PDP3</accession>
<feature type="transmembrane region" description="Helical" evidence="7">
    <location>
        <begin position="170"/>
        <end position="187"/>
    </location>
</feature>
<proteinExistence type="inferred from homology"/>
<comment type="similarity">
    <text evidence="2">Belongs to the peptidase S54 family.</text>
</comment>
<gene>
    <name evidence="9" type="ORF">H8712_13105</name>
</gene>
<name>A0ABR7PDP3_9FIRM</name>
<evidence type="ECO:0000256" key="7">
    <source>
        <dbReference type="SAM" id="Phobius"/>
    </source>
</evidence>
<comment type="subcellular location">
    <subcellularLocation>
        <location evidence="1">Membrane</location>
        <topology evidence="1">Multi-pass membrane protein</topology>
    </subcellularLocation>
</comment>
<evidence type="ECO:0000259" key="8">
    <source>
        <dbReference type="Pfam" id="PF01694"/>
    </source>
</evidence>